<dbReference type="PANTHER" id="PTHR23323:SF26">
    <property type="entry name" value="VACUOLAR PROTEIN SORTING-ASSOCIATED PROTEIN 18 HOMOLOG"/>
    <property type="match status" value="1"/>
</dbReference>
<dbReference type="GO" id="GO:0008270">
    <property type="term" value="F:zinc ion binding"/>
    <property type="evidence" value="ECO:0007669"/>
    <property type="project" value="UniProtKB-KW"/>
</dbReference>
<dbReference type="SUPFAM" id="SSF57850">
    <property type="entry name" value="RING/U-box"/>
    <property type="match status" value="1"/>
</dbReference>
<dbReference type="CDD" id="cd16462">
    <property type="entry name" value="RING-H2_Pep3p-like"/>
    <property type="match status" value="1"/>
</dbReference>
<dbReference type="Proteomes" id="UP000305067">
    <property type="component" value="Unassembled WGS sequence"/>
</dbReference>
<feature type="domain" description="Pep3/Vps18 RING C-terminal" evidence="10">
    <location>
        <begin position="886"/>
        <end position="945"/>
    </location>
</feature>
<keyword evidence="3" id="KW-0863">Zinc-finger</keyword>
<dbReference type="STRING" id="1884261.A0A5C3R2C0"/>
<name>A0A5C3R2C0_9AGAR</name>
<dbReference type="GO" id="GO:0007032">
    <property type="term" value="P:endosome organization"/>
    <property type="evidence" value="ECO:0007669"/>
    <property type="project" value="TreeGrafter"/>
</dbReference>
<evidence type="ECO:0000256" key="2">
    <source>
        <dbReference type="ARBA" id="ARBA00022723"/>
    </source>
</evidence>
<evidence type="ECO:0000256" key="5">
    <source>
        <dbReference type="ARBA" id="ARBA00023136"/>
    </source>
</evidence>
<sequence length="1089" mass="122406">MFDEFVEHAGATGHIQPGYATQVQTKYEGFEPLAPHQADDLIGEPEGYTSESTDAPIFELERVQYTVPAPLVSLAVSSDLLVMGMLPNEIVMIELTRADQIIRMTIPRNEFTLHKVFVDPSGRHIVVTSTQGENWYLFKGWKKPKLLKSFKMVIESMAWNKTALLSSGGSTSSREILIGARNGTIYEGLLDAEEDFFKSPDRHIQSVYSTQERQPITGIKFDIFPPQQGTKALVIATTPSRIYQFVGSPDRKSEEGGRVFGKLFAKYRDTAPKISELPGSLKHSELHFFTQNADQAQSLPASMAWLTGPGVYHGGLNFNSTSDDLVDGASLLPYPSFESGVSDAPLSISVTQFHFLLLYHDRLIGVGNLDERVAYDERLPLNGKEIVRGMASDPIRKTYWVYTDQSLYELVLRNETRDVWSLYLEQGKYDSALQYARTASQRDHVLSAQASAYFDDGRYFEAAQVYAQCSATFEEVALKFLDKDERDPLRAYLISRLERTRKTDLTQRMMLATWLVEFYLSKCNQLDDLIASESVSQDVENLRTERSLLEDDLKQFFNTYKPNLDPHTTYELIQGHGRTDMYLYYATTVGDLERVIEHWVLEEEWSKALDVISSQTDLEIYYRYGPILLKRSPRETVDAWLRQPSLDPLRLVPSLLQLQHIPRDPLSPNHSVRYLNHIIFKQDNTSPIIHNLLLTFLTSPSHDPSSDSQEDGPLLRFLSTAPADPLTNKPYYDLDYALRLCKQGGRTQACVHIFSKMGLYENSVDLALDKGDLELAKINADMPEDDDQLRKKLWLKIAKYVVQDKKDIKTAMQFLENTDLLSIEDILPFFPDFVVIDDFKEEIAHALENYSSHIEVLKSEMDEATRTADTIRQDIQGLKDRFVTIDAGELCSVCSHLLLTRQFYVFPCHHTFHADCLIGLAKEYLPSHALRRIIALQAELVKGTAGKALPNGAQNKTPVVTSQPIQQRTLLSASFAAPLRDSTRAAGSLGRGLLTAGDKLRDLIVPDALATLVTAPVGWIPGMPGAPGWMTGGGGGGKITEQEVNSKVKQLRTELDEVLSSNCPLCESVVVGLDKPFLQEGEEDISWAL</sequence>
<evidence type="ECO:0000256" key="3">
    <source>
        <dbReference type="ARBA" id="ARBA00022771"/>
    </source>
</evidence>
<dbReference type="PROSITE" id="PS50236">
    <property type="entry name" value="CHCR"/>
    <property type="match status" value="1"/>
</dbReference>
<dbReference type="GO" id="GO:0048284">
    <property type="term" value="P:organelle fusion"/>
    <property type="evidence" value="ECO:0007669"/>
    <property type="project" value="TreeGrafter"/>
</dbReference>
<organism evidence="11 12">
    <name type="scientific">Pterulicium gracile</name>
    <dbReference type="NCBI Taxonomy" id="1884261"/>
    <lineage>
        <taxon>Eukaryota</taxon>
        <taxon>Fungi</taxon>
        <taxon>Dikarya</taxon>
        <taxon>Basidiomycota</taxon>
        <taxon>Agaricomycotina</taxon>
        <taxon>Agaricomycetes</taxon>
        <taxon>Agaricomycetidae</taxon>
        <taxon>Agaricales</taxon>
        <taxon>Pleurotineae</taxon>
        <taxon>Pterulaceae</taxon>
        <taxon>Pterulicium</taxon>
    </lineage>
</organism>
<keyword evidence="2" id="KW-0479">Metal-binding</keyword>
<feature type="repeat" description="CHCR" evidence="7">
    <location>
        <begin position="643"/>
        <end position="810"/>
    </location>
</feature>
<dbReference type="PANTHER" id="PTHR23323">
    <property type="entry name" value="VACUOLAR PROTEIN SORTING-ASSOCIATED PROTEIN"/>
    <property type="match status" value="1"/>
</dbReference>
<evidence type="ECO:0000313" key="11">
    <source>
        <dbReference type="EMBL" id="TFL06789.1"/>
    </source>
</evidence>
<feature type="coiled-coil region" evidence="8">
    <location>
        <begin position="532"/>
        <end position="559"/>
    </location>
</feature>
<evidence type="ECO:0000313" key="12">
    <source>
        <dbReference type="Proteomes" id="UP000305067"/>
    </source>
</evidence>
<dbReference type="GO" id="GO:0006904">
    <property type="term" value="P:vesicle docking involved in exocytosis"/>
    <property type="evidence" value="ECO:0007669"/>
    <property type="project" value="TreeGrafter"/>
</dbReference>
<keyword evidence="5" id="KW-0472">Membrane</keyword>
<feature type="domain" description="Pep3/Vps18 beta-propeller" evidence="9">
    <location>
        <begin position="56"/>
        <end position="411"/>
    </location>
</feature>
<keyword evidence="8" id="KW-0175">Coiled coil</keyword>
<dbReference type="AlphaFoldDB" id="A0A5C3R2C0"/>
<gene>
    <name evidence="11" type="ORF">BDV98DRAFT_559975</name>
</gene>
<feature type="coiled-coil region" evidence="8">
    <location>
        <begin position="847"/>
        <end position="881"/>
    </location>
</feature>
<dbReference type="GO" id="GO:0005768">
    <property type="term" value="C:endosome"/>
    <property type="evidence" value="ECO:0007669"/>
    <property type="project" value="TreeGrafter"/>
</dbReference>
<dbReference type="GO" id="GO:0006886">
    <property type="term" value="P:intracellular protein transport"/>
    <property type="evidence" value="ECO:0007669"/>
    <property type="project" value="UniProtKB-UniRule"/>
</dbReference>
<accession>A0A5C3R2C0</accession>
<evidence type="ECO:0000256" key="8">
    <source>
        <dbReference type="SAM" id="Coils"/>
    </source>
</evidence>
<evidence type="ECO:0000256" key="1">
    <source>
        <dbReference type="ARBA" id="ARBA00010454"/>
    </source>
</evidence>
<protein>
    <submittedName>
        <fullName evidence="11">Pep3/Vps18/deep orange family-domain-containing protein</fullName>
    </submittedName>
</protein>
<evidence type="ECO:0000259" key="9">
    <source>
        <dbReference type="Pfam" id="PF05131"/>
    </source>
</evidence>
<dbReference type="GO" id="GO:0007033">
    <property type="term" value="P:vacuole organization"/>
    <property type="evidence" value="ECO:0007669"/>
    <property type="project" value="TreeGrafter"/>
</dbReference>
<evidence type="ECO:0000256" key="4">
    <source>
        <dbReference type="ARBA" id="ARBA00022833"/>
    </source>
</evidence>
<dbReference type="Pfam" id="PF05131">
    <property type="entry name" value="Pep3_Vps18"/>
    <property type="match status" value="1"/>
</dbReference>
<evidence type="ECO:0000256" key="6">
    <source>
        <dbReference type="ARBA" id="ARBA00029433"/>
    </source>
</evidence>
<dbReference type="GO" id="GO:0030897">
    <property type="term" value="C:HOPS complex"/>
    <property type="evidence" value="ECO:0007669"/>
    <property type="project" value="TreeGrafter"/>
</dbReference>
<keyword evidence="12" id="KW-1185">Reference proteome</keyword>
<keyword evidence="4" id="KW-0862">Zinc</keyword>
<dbReference type="Pfam" id="PF26148">
    <property type="entry name" value="VPS18_RING_C"/>
    <property type="match status" value="1"/>
</dbReference>
<reference evidence="11 12" key="1">
    <citation type="journal article" date="2019" name="Nat. Ecol. Evol.">
        <title>Megaphylogeny resolves global patterns of mushroom evolution.</title>
        <authorList>
            <person name="Varga T."/>
            <person name="Krizsan K."/>
            <person name="Foldi C."/>
            <person name="Dima B."/>
            <person name="Sanchez-Garcia M."/>
            <person name="Sanchez-Ramirez S."/>
            <person name="Szollosi G.J."/>
            <person name="Szarkandi J.G."/>
            <person name="Papp V."/>
            <person name="Albert L."/>
            <person name="Andreopoulos W."/>
            <person name="Angelini C."/>
            <person name="Antonin V."/>
            <person name="Barry K.W."/>
            <person name="Bougher N.L."/>
            <person name="Buchanan P."/>
            <person name="Buyck B."/>
            <person name="Bense V."/>
            <person name="Catcheside P."/>
            <person name="Chovatia M."/>
            <person name="Cooper J."/>
            <person name="Damon W."/>
            <person name="Desjardin D."/>
            <person name="Finy P."/>
            <person name="Geml J."/>
            <person name="Haridas S."/>
            <person name="Hughes K."/>
            <person name="Justo A."/>
            <person name="Karasinski D."/>
            <person name="Kautmanova I."/>
            <person name="Kiss B."/>
            <person name="Kocsube S."/>
            <person name="Kotiranta H."/>
            <person name="LaButti K.M."/>
            <person name="Lechner B.E."/>
            <person name="Liimatainen K."/>
            <person name="Lipzen A."/>
            <person name="Lukacs Z."/>
            <person name="Mihaltcheva S."/>
            <person name="Morgado L.N."/>
            <person name="Niskanen T."/>
            <person name="Noordeloos M.E."/>
            <person name="Ohm R.A."/>
            <person name="Ortiz-Santana B."/>
            <person name="Ovrebo C."/>
            <person name="Racz N."/>
            <person name="Riley R."/>
            <person name="Savchenko A."/>
            <person name="Shiryaev A."/>
            <person name="Soop K."/>
            <person name="Spirin V."/>
            <person name="Szebenyi C."/>
            <person name="Tomsovsky M."/>
            <person name="Tulloss R.E."/>
            <person name="Uehling J."/>
            <person name="Grigoriev I.V."/>
            <person name="Vagvolgyi C."/>
            <person name="Papp T."/>
            <person name="Martin F.M."/>
            <person name="Miettinen O."/>
            <person name="Hibbett D.S."/>
            <person name="Nagy L.G."/>
        </authorList>
    </citation>
    <scope>NUCLEOTIDE SEQUENCE [LARGE SCALE GENOMIC DNA]</scope>
    <source>
        <strain evidence="11 12">CBS 309.79</strain>
    </source>
</reference>
<dbReference type="EMBL" id="ML178815">
    <property type="protein sequence ID" value="TFL06789.1"/>
    <property type="molecule type" value="Genomic_DNA"/>
</dbReference>
<comment type="subcellular location">
    <subcellularLocation>
        <location evidence="6">Endomembrane system</location>
        <topology evidence="6">Peripheral membrane protein</topology>
        <orientation evidence="6">Cytoplasmic side</orientation>
    </subcellularLocation>
</comment>
<proteinExistence type="inferred from homology"/>
<evidence type="ECO:0000256" key="7">
    <source>
        <dbReference type="PROSITE-ProRule" id="PRU01006"/>
    </source>
</evidence>
<dbReference type="OrthoDB" id="1845386at2759"/>
<dbReference type="InterPro" id="IPR000547">
    <property type="entry name" value="Clathrin_H-chain/VPS_repeat"/>
</dbReference>
<evidence type="ECO:0000259" key="10">
    <source>
        <dbReference type="Pfam" id="PF26148"/>
    </source>
</evidence>
<dbReference type="GO" id="GO:0030674">
    <property type="term" value="F:protein-macromolecule adaptor activity"/>
    <property type="evidence" value="ECO:0007669"/>
    <property type="project" value="TreeGrafter"/>
</dbReference>
<dbReference type="InterPro" id="IPR007810">
    <property type="entry name" value="Pep3/Vps18_beta-prop"/>
</dbReference>
<dbReference type="InterPro" id="IPR058919">
    <property type="entry name" value="Pep3/Vps18_RING_C"/>
</dbReference>
<comment type="similarity">
    <text evidence="1">Belongs to the VPS18 family.</text>
</comment>